<dbReference type="Proteomes" id="UP001432180">
    <property type="component" value="Chromosome"/>
</dbReference>
<reference evidence="1 2" key="1">
    <citation type="journal article" date="2023" name="Microorganisms">
        <title>Thiorhodovibrio frisius and Trv. litoralis spp. nov., Two Novel Members from a Clade of Fastidious Purple Sulfur Bacteria That Exhibit Unique Red-Shifted Light-Harvesting Capabilities.</title>
        <authorList>
            <person name="Methner A."/>
            <person name="Kuzyk S.B."/>
            <person name="Petersen J."/>
            <person name="Bauer S."/>
            <person name="Brinkmann H."/>
            <person name="Sichau K."/>
            <person name="Wanner G."/>
            <person name="Wolf J."/>
            <person name="Neumann-Schaal M."/>
            <person name="Henke P."/>
            <person name="Tank M."/>
            <person name="Sproer C."/>
            <person name="Bunk B."/>
            <person name="Overmann J."/>
        </authorList>
    </citation>
    <scope>NUCLEOTIDE SEQUENCE [LARGE SCALE GENOMIC DNA]</scope>
    <source>
        <strain evidence="1 2">DSM 6702</strain>
    </source>
</reference>
<dbReference type="EMBL" id="CP121472">
    <property type="protein sequence ID" value="WPL17166.1"/>
    <property type="molecule type" value="Genomic_DNA"/>
</dbReference>
<gene>
    <name evidence="1" type="ORF">Thiowin_02160</name>
</gene>
<organism evidence="1 2">
    <name type="scientific">Thiorhodovibrio winogradskyi</name>
    <dbReference type="NCBI Taxonomy" id="77007"/>
    <lineage>
        <taxon>Bacteria</taxon>
        <taxon>Pseudomonadati</taxon>
        <taxon>Pseudomonadota</taxon>
        <taxon>Gammaproteobacteria</taxon>
        <taxon>Chromatiales</taxon>
        <taxon>Chromatiaceae</taxon>
        <taxon>Thiorhodovibrio</taxon>
    </lineage>
</organism>
<name>A0ABZ0S858_9GAMM</name>
<accession>A0ABZ0S858</accession>
<sequence length="110" mass="11729">MESVEDFSLALGLIDARIAERETALQQVEAAIKETEQGEPATGQPALAADGVEATAMVVAEQLDALRQLRVVVQGREALLQRLGEVRSDLAQGRDQLEALARDGVPAEPP</sequence>
<dbReference type="RefSeq" id="WP_328987685.1">
    <property type="nucleotide sequence ID" value="NZ_CP121472.1"/>
</dbReference>
<evidence type="ECO:0000313" key="2">
    <source>
        <dbReference type="Proteomes" id="UP001432180"/>
    </source>
</evidence>
<protein>
    <submittedName>
        <fullName evidence="1">Uncharacterized protein</fullName>
    </submittedName>
</protein>
<evidence type="ECO:0000313" key="1">
    <source>
        <dbReference type="EMBL" id="WPL17166.1"/>
    </source>
</evidence>
<keyword evidence="2" id="KW-1185">Reference proteome</keyword>
<proteinExistence type="predicted"/>